<organism evidence="9">
    <name type="scientific">bioreactor metagenome</name>
    <dbReference type="NCBI Taxonomy" id="1076179"/>
    <lineage>
        <taxon>unclassified sequences</taxon>
        <taxon>metagenomes</taxon>
        <taxon>ecological metagenomes</taxon>
    </lineage>
</organism>
<dbReference type="GO" id="GO:0015031">
    <property type="term" value="P:protein transport"/>
    <property type="evidence" value="ECO:0007669"/>
    <property type="project" value="InterPro"/>
</dbReference>
<comment type="caution">
    <text evidence="9">The sequence shown here is derived from an EMBL/GenBank/DDBJ whole genome shotgun (WGS) entry which is preliminary data.</text>
</comment>
<evidence type="ECO:0000256" key="6">
    <source>
        <dbReference type="ARBA" id="ARBA00023235"/>
    </source>
</evidence>
<dbReference type="InterPro" id="IPR001179">
    <property type="entry name" value="PPIase_FKBP_dom"/>
</dbReference>
<keyword evidence="6 9" id="KW-0413">Isomerase</keyword>
<dbReference type="InterPro" id="IPR005215">
    <property type="entry name" value="Trig_fac"/>
</dbReference>
<dbReference type="FunFam" id="3.10.50.40:FF:000001">
    <property type="entry name" value="Trigger factor"/>
    <property type="match status" value="1"/>
</dbReference>
<dbReference type="GO" id="GO:0006457">
    <property type="term" value="P:protein folding"/>
    <property type="evidence" value="ECO:0007669"/>
    <property type="project" value="InterPro"/>
</dbReference>
<dbReference type="InterPro" id="IPR046357">
    <property type="entry name" value="PPIase_dom_sf"/>
</dbReference>
<reference evidence="9" key="1">
    <citation type="submission" date="2019-08" db="EMBL/GenBank/DDBJ databases">
        <authorList>
            <person name="Kucharzyk K."/>
            <person name="Murdoch R.W."/>
            <person name="Higgins S."/>
            <person name="Loffler F."/>
        </authorList>
    </citation>
    <scope>NUCLEOTIDE SEQUENCE</scope>
</reference>
<feature type="compositionally biased region" description="Basic and acidic residues" evidence="7">
    <location>
        <begin position="282"/>
        <end position="291"/>
    </location>
</feature>
<proteinExistence type="inferred from homology"/>
<dbReference type="NCBIfam" id="TIGR00115">
    <property type="entry name" value="tig"/>
    <property type="match status" value="1"/>
</dbReference>
<dbReference type="Pfam" id="PF05698">
    <property type="entry name" value="Trigger_C"/>
    <property type="match status" value="1"/>
</dbReference>
<evidence type="ECO:0000256" key="5">
    <source>
        <dbReference type="ARBA" id="ARBA00023186"/>
    </source>
</evidence>
<protein>
    <recommendedName>
        <fullName evidence="3">peptidylprolyl isomerase</fullName>
        <ecNumber evidence="3">5.2.1.8</ecNumber>
    </recommendedName>
</protein>
<dbReference type="Pfam" id="PF00254">
    <property type="entry name" value="FKBP_C"/>
    <property type="match status" value="1"/>
</dbReference>
<dbReference type="Gene3D" id="3.10.50.40">
    <property type="match status" value="1"/>
</dbReference>
<name>A0A645E5P4_9ZZZZ</name>
<dbReference type="InterPro" id="IPR008880">
    <property type="entry name" value="Trigger_fac_C"/>
</dbReference>
<keyword evidence="4" id="KW-0697">Rotamase</keyword>
<dbReference type="SUPFAM" id="SSF109998">
    <property type="entry name" value="Triger factor/SurA peptide-binding domain-like"/>
    <property type="match status" value="1"/>
</dbReference>
<comment type="catalytic activity">
    <reaction evidence="1">
        <text>[protein]-peptidylproline (omega=180) = [protein]-peptidylproline (omega=0)</text>
        <dbReference type="Rhea" id="RHEA:16237"/>
        <dbReference type="Rhea" id="RHEA-COMP:10747"/>
        <dbReference type="Rhea" id="RHEA-COMP:10748"/>
        <dbReference type="ChEBI" id="CHEBI:83833"/>
        <dbReference type="ChEBI" id="CHEBI:83834"/>
        <dbReference type="EC" id="5.2.1.8"/>
    </reaction>
</comment>
<dbReference type="PROSITE" id="PS50059">
    <property type="entry name" value="FKBP_PPIASE"/>
    <property type="match status" value="1"/>
</dbReference>
<keyword evidence="5" id="KW-0143">Chaperone</keyword>
<feature type="compositionally biased region" description="Basic residues" evidence="7">
    <location>
        <begin position="325"/>
        <end position="337"/>
    </location>
</feature>
<dbReference type="Gene3D" id="1.10.3120.10">
    <property type="entry name" value="Trigger factor, C-terminal domain"/>
    <property type="match status" value="1"/>
</dbReference>
<evidence type="ECO:0000256" key="2">
    <source>
        <dbReference type="ARBA" id="ARBA00005464"/>
    </source>
</evidence>
<dbReference type="EMBL" id="VSSQ01043195">
    <property type="protein sequence ID" value="MPM96859.1"/>
    <property type="molecule type" value="Genomic_DNA"/>
</dbReference>
<dbReference type="InterPro" id="IPR037041">
    <property type="entry name" value="Trigger_fac_C_sf"/>
</dbReference>
<accession>A0A645E5P4</accession>
<feature type="compositionally biased region" description="Basic and acidic residues" evidence="7">
    <location>
        <begin position="301"/>
        <end position="324"/>
    </location>
</feature>
<dbReference type="EC" id="5.2.1.8" evidence="3"/>
<evidence type="ECO:0000256" key="1">
    <source>
        <dbReference type="ARBA" id="ARBA00000971"/>
    </source>
</evidence>
<evidence type="ECO:0000313" key="9">
    <source>
        <dbReference type="EMBL" id="MPM96859.1"/>
    </source>
</evidence>
<dbReference type="InterPro" id="IPR027304">
    <property type="entry name" value="Trigger_fact/SurA_dom_sf"/>
</dbReference>
<dbReference type="GO" id="GO:0003755">
    <property type="term" value="F:peptidyl-prolyl cis-trans isomerase activity"/>
    <property type="evidence" value="ECO:0007669"/>
    <property type="project" value="UniProtKB-KW"/>
</dbReference>
<evidence type="ECO:0000259" key="8">
    <source>
        <dbReference type="PROSITE" id="PS50059"/>
    </source>
</evidence>
<sequence>MADRNTRLVSADREAKNGDVAVIDFEGFLGGKPFDGGKGENHSLELGSGSFVPGFEEQVVGMKAGDEKDINITFPADYAPELAGKDVVFKVKLHEVKEKDVPAMDDEFAKDVSEFDTLEDLKADIEKKIADEREQAAQQAFEDKRMQQVAENITADVPDAMVESQARRFVDNFKNQIQQQGIPYEQYMQMTGITEGKLLEDAKEPALRQVRMDLALAAIIKEEKIEISDEDVEAEYNTMAGQYGIELENIKKYLPAEQIKDQLSSRKAIDLVRDSAVAVEPKAAEAEEKPAKKPAAKKTAKAAEGEEKPAKKAAKAADGEEKPAKKPSAKKTAKKAE</sequence>
<dbReference type="AlphaFoldDB" id="A0A645E5P4"/>
<evidence type="ECO:0000256" key="3">
    <source>
        <dbReference type="ARBA" id="ARBA00013194"/>
    </source>
</evidence>
<dbReference type="SUPFAM" id="SSF54534">
    <property type="entry name" value="FKBP-like"/>
    <property type="match status" value="1"/>
</dbReference>
<feature type="region of interest" description="Disordered" evidence="7">
    <location>
        <begin position="279"/>
        <end position="337"/>
    </location>
</feature>
<evidence type="ECO:0000256" key="4">
    <source>
        <dbReference type="ARBA" id="ARBA00023110"/>
    </source>
</evidence>
<comment type="similarity">
    <text evidence="2">Belongs to the FKBP-type PPIase family. Tig subfamily.</text>
</comment>
<feature type="domain" description="PPIase FKBP-type" evidence="8">
    <location>
        <begin position="18"/>
        <end position="97"/>
    </location>
</feature>
<gene>
    <name evidence="9" type="primary">tig_47</name>
    <name evidence="9" type="ORF">SDC9_144024</name>
</gene>
<evidence type="ECO:0000256" key="7">
    <source>
        <dbReference type="SAM" id="MobiDB-lite"/>
    </source>
</evidence>